<evidence type="ECO:0000313" key="2">
    <source>
        <dbReference type="Proteomes" id="UP000525298"/>
    </source>
</evidence>
<protein>
    <submittedName>
        <fullName evidence="1">Uncharacterized protein</fullName>
    </submittedName>
</protein>
<comment type="caution">
    <text evidence="1">The sequence shown here is derived from an EMBL/GenBank/DDBJ whole genome shotgun (WGS) entry which is preliminary data.</text>
</comment>
<proteinExistence type="predicted"/>
<gene>
    <name evidence="1" type="ORF">HNR65_002135</name>
</gene>
<dbReference type="EMBL" id="JACDUS010000005">
    <property type="protein sequence ID" value="MBA2881804.1"/>
    <property type="molecule type" value="Genomic_DNA"/>
</dbReference>
<evidence type="ECO:0000313" key="1">
    <source>
        <dbReference type="EMBL" id="MBA2881804.1"/>
    </source>
</evidence>
<sequence length="91" mass="10574">MQQYRIKFFLEDGRLIYASKRGKLETIPEDRKEKLYSQAEKAAYSKDLITFSSVDYFETMQAPYVRVSSVVLEPVEGPLDENAILFSEEPE</sequence>
<dbReference type="RefSeq" id="WP_181551457.1">
    <property type="nucleotide sequence ID" value="NZ_JACDUS010000005.1"/>
</dbReference>
<accession>A0A7W0C9S8</accession>
<name>A0A7W0C9S8_9BACT</name>
<dbReference type="AlphaFoldDB" id="A0A7W0C9S8"/>
<keyword evidence="2" id="KW-1185">Reference proteome</keyword>
<reference evidence="1 2" key="1">
    <citation type="submission" date="2020-07" db="EMBL/GenBank/DDBJ databases">
        <title>Genomic Encyclopedia of Type Strains, Phase IV (KMG-IV): sequencing the most valuable type-strain genomes for metagenomic binning, comparative biology and taxonomic classification.</title>
        <authorList>
            <person name="Goeker M."/>
        </authorList>
    </citation>
    <scope>NUCLEOTIDE SEQUENCE [LARGE SCALE GENOMIC DNA]</scope>
    <source>
        <strain evidence="1 2">DSM 17721</strain>
    </source>
</reference>
<dbReference type="Proteomes" id="UP000525298">
    <property type="component" value="Unassembled WGS sequence"/>
</dbReference>
<organism evidence="1 2">
    <name type="scientific">Desulfosalsimonas propionicica</name>
    <dbReference type="NCBI Taxonomy" id="332175"/>
    <lineage>
        <taxon>Bacteria</taxon>
        <taxon>Pseudomonadati</taxon>
        <taxon>Thermodesulfobacteriota</taxon>
        <taxon>Desulfobacteria</taxon>
        <taxon>Desulfobacterales</taxon>
        <taxon>Desulfosalsimonadaceae</taxon>
        <taxon>Desulfosalsimonas</taxon>
    </lineage>
</organism>